<evidence type="ECO:0000313" key="4">
    <source>
        <dbReference type="Proteomes" id="UP000703038"/>
    </source>
</evidence>
<dbReference type="RefSeq" id="WP_204867200.1">
    <property type="nucleotide sequence ID" value="NZ_JAFBBK010000001.1"/>
</dbReference>
<feature type="transmembrane region" description="Helical" evidence="1">
    <location>
        <begin position="113"/>
        <end position="130"/>
    </location>
</feature>
<feature type="chain" id="PRO_5045952573" evidence="2">
    <location>
        <begin position="24"/>
        <end position="219"/>
    </location>
</feature>
<dbReference type="InterPro" id="IPR010699">
    <property type="entry name" value="DUF1275"/>
</dbReference>
<dbReference type="PANTHER" id="PTHR37314">
    <property type="entry name" value="SLR0142 PROTEIN"/>
    <property type="match status" value="1"/>
</dbReference>
<comment type="caution">
    <text evidence="3">The sequence shown here is derived from an EMBL/GenBank/DDBJ whole genome shotgun (WGS) entry which is preliminary data.</text>
</comment>
<evidence type="ECO:0000256" key="2">
    <source>
        <dbReference type="SAM" id="SignalP"/>
    </source>
</evidence>
<dbReference type="Pfam" id="PF06912">
    <property type="entry name" value="DUF1275"/>
    <property type="match status" value="1"/>
</dbReference>
<proteinExistence type="predicted"/>
<keyword evidence="2" id="KW-0732">Signal</keyword>
<feature type="signal peptide" evidence="2">
    <location>
        <begin position="1"/>
        <end position="23"/>
    </location>
</feature>
<feature type="transmembrane region" description="Helical" evidence="1">
    <location>
        <begin position="88"/>
        <end position="107"/>
    </location>
</feature>
<feature type="transmembrane region" description="Helical" evidence="1">
    <location>
        <begin position="197"/>
        <end position="214"/>
    </location>
</feature>
<gene>
    <name evidence="3" type="ORF">JOE42_001139</name>
</gene>
<organism evidence="3 4">
    <name type="scientific">Rhodococcoides corynebacterioides</name>
    <dbReference type="NCBI Taxonomy" id="53972"/>
    <lineage>
        <taxon>Bacteria</taxon>
        <taxon>Bacillati</taxon>
        <taxon>Actinomycetota</taxon>
        <taxon>Actinomycetes</taxon>
        <taxon>Mycobacteriales</taxon>
        <taxon>Nocardiaceae</taxon>
        <taxon>Rhodococcoides</taxon>
    </lineage>
</organism>
<keyword evidence="4" id="KW-1185">Reference proteome</keyword>
<reference evidence="3 4" key="1">
    <citation type="submission" date="2021-01" db="EMBL/GenBank/DDBJ databases">
        <title>Genomics of switchgrass bacterial isolates.</title>
        <authorList>
            <person name="Shade A."/>
        </authorList>
    </citation>
    <scope>NUCLEOTIDE SEQUENCE [LARGE SCALE GENOMIC DNA]</scope>
    <source>
        <strain evidence="3 4">PvP111</strain>
    </source>
</reference>
<name>A0ABS2KSZ9_9NOCA</name>
<evidence type="ECO:0000256" key="1">
    <source>
        <dbReference type="SAM" id="Phobius"/>
    </source>
</evidence>
<feature type="transmembrane region" description="Helical" evidence="1">
    <location>
        <begin position="59"/>
        <end position="76"/>
    </location>
</feature>
<feature type="transmembrane region" description="Helical" evidence="1">
    <location>
        <begin position="169"/>
        <end position="191"/>
    </location>
</feature>
<dbReference type="EMBL" id="JAFBBK010000001">
    <property type="protein sequence ID" value="MBM7414406.1"/>
    <property type="molecule type" value="Genomic_DNA"/>
</dbReference>
<protein>
    <submittedName>
        <fullName evidence="3">Uncharacterized membrane protein YoaK (UPF0700 family)</fullName>
    </submittedName>
</protein>
<evidence type="ECO:0000313" key="3">
    <source>
        <dbReference type="EMBL" id="MBM7414406.1"/>
    </source>
</evidence>
<dbReference type="Proteomes" id="UP000703038">
    <property type="component" value="Unassembled WGS sequence"/>
</dbReference>
<keyword evidence="1" id="KW-1133">Transmembrane helix</keyword>
<keyword evidence="1" id="KW-0812">Transmembrane</keyword>
<dbReference type="PANTHER" id="PTHR37314:SF4">
    <property type="entry name" value="UPF0700 TRANSMEMBRANE PROTEIN YOAK"/>
    <property type="match status" value="1"/>
</dbReference>
<keyword evidence="1" id="KW-0472">Membrane</keyword>
<accession>A0ABS2KSZ9</accession>
<sequence length="219" mass="22962">MTATASSLRFALLVTAASGFLDAYTYVTRGGVFANAQTGNVIFLAIEVSRTHWRDAAQHLWPILAFVVGVSIANVIKTGRAERRVHRPIRWSIAAQAAILAVVGFVPATVPNALVTVPISFIAALQIALFRNIGDLNYIAIAMTGNLMRVTEAGFAAIVDRDSAGRRAFGVYSAVIAVFVLGALAGAAATGSVGVRAAWIPAAVLAATLAIFVIDERTP</sequence>